<dbReference type="AlphaFoldDB" id="E1JXY0"/>
<sequence length="57" mass="6494">MRPEKLTPEEFAARQEASQCLADKHRKAMAESLAIFEDEITGKRPPTKARNPLLDWA</sequence>
<proteinExistence type="predicted"/>
<dbReference type="RefSeq" id="WP_005994310.1">
    <property type="nucleotide sequence ID" value="NZ_AECZ01000016.1"/>
</dbReference>
<comment type="caution">
    <text evidence="1">The sequence shown here is derived from an EMBL/GenBank/DDBJ whole genome shotgun (WGS) entry which is preliminary data.</text>
</comment>
<name>E1JXY0_SOLFR</name>
<keyword evidence="2" id="KW-1185">Reference proteome</keyword>
<accession>E1JXY0</accession>
<evidence type="ECO:0000313" key="2">
    <source>
        <dbReference type="Proteomes" id="UP000006250"/>
    </source>
</evidence>
<reference evidence="1 2" key="1">
    <citation type="submission" date="2010-08" db="EMBL/GenBank/DDBJ databases">
        <title>The draft genome of Desulfovibrio fructosovorans JJ.</title>
        <authorList>
            <consortium name="US DOE Joint Genome Institute (JGI-PGF)"/>
            <person name="Lucas S."/>
            <person name="Copeland A."/>
            <person name="Lapidus A."/>
            <person name="Cheng J.-F."/>
            <person name="Bruce D."/>
            <person name="Goodwin L."/>
            <person name="Pitluck S."/>
            <person name="Land M.L."/>
            <person name="Hauser L."/>
            <person name="Chang Y.-J."/>
            <person name="Jeffries C."/>
            <person name="Wall J.D."/>
            <person name="Stahl D.A."/>
            <person name="Arkin A.P."/>
            <person name="Dehal P."/>
            <person name="Stolyar S.M."/>
            <person name="Hazen T.C."/>
            <person name="Woyke T.J."/>
        </authorList>
    </citation>
    <scope>NUCLEOTIDE SEQUENCE [LARGE SCALE GENOMIC DNA]</scope>
    <source>
        <strain evidence="1 2">JJ</strain>
    </source>
</reference>
<dbReference type="EMBL" id="AECZ01000016">
    <property type="protein sequence ID" value="EFL50718.1"/>
    <property type="molecule type" value="Genomic_DNA"/>
</dbReference>
<evidence type="ECO:0000313" key="1">
    <source>
        <dbReference type="EMBL" id="EFL50718.1"/>
    </source>
</evidence>
<protein>
    <submittedName>
        <fullName evidence="1">Uncharacterized protein</fullName>
    </submittedName>
</protein>
<dbReference type="Proteomes" id="UP000006250">
    <property type="component" value="Unassembled WGS sequence"/>
</dbReference>
<gene>
    <name evidence="1" type="ORF">DesfrDRAFT_2479</name>
</gene>
<dbReference type="STRING" id="596151.DesfrDRAFT_2479"/>
<organism evidence="1 2">
    <name type="scientific">Solidesulfovibrio fructosivorans JJ]</name>
    <dbReference type="NCBI Taxonomy" id="596151"/>
    <lineage>
        <taxon>Bacteria</taxon>
        <taxon>Pseudomonadati</taxon>
        <taxon>Thermodesulfobacteriota</taxon>
        <taxon>Desulfovibrionia</taxon>
        <taxon>Desulfovibrionales</taxon>
        <taxon>Desulfovibrionaceae</taxon>
        <taxon>Solidesulfovibrio</taxon>
    </lineage>
</organism>